<comment type="caution">
    <text evidence="1">The sequence shown here is derived from an EMBL/GenBank/DDBJ whole genome shotgun (WGS) entry which is preliminary data.</text>
</comment>
<dbReference type="Pfam" id="PF11387">
    <property type="entry name" value="DUF2795"/>
    <property type="match status" value="1"/>
</dbReference>
<protein>
    <recommendedName>
        <fullName evidence="3">DUF2795 domain-containing protein</fullName>
    </recommendedName>
</protein>
<name>A0ABQ3V8J9_9CHLR</name>
<organism evidence="1 2">
    <name type="scientific">Dictyobacter formicarum</name>
    <dbReference type="NCBI Taxonomy" id="2778368"/>
    <lineage>
        <taxon>Bacteria</taxon>
        <taxon>Bacillati</taxon>
        <taxon>Chloroflexota</taxon>
        <taxon>Ktedonobacteria</taxon>
        <taxon>Ktedonobacterales</taxon>
        <taxon>Dictyobacteraceae</taxon>
        <taxon>Dictyobacter</taxon>
    </lineage>
</organism>
<reference evidence="1 2" key="1">
    <citation type="journal article" date="2021" name="Int. J. Syst. Evol. Microbiol.">
        <title>Reticulibacter mediterranei gen. nov., sp. nov., within the new family Reticulibacteraceae fam. nov., and Ktedonospora formicarum gen. nov., sp. nov., Ktedonobacter robiniae sp. nov., Dictyobacter formicarum sp. nov. and Dictyobacter arantiisoli sp. nov., belonging to the class Ktedonobacteria.</title>
        <authorList>
            <person name="Yabe S."/>
            <person name="Zheng Y."/>
            <person name="Wang C.M."/>
            <person name="Sakai Y."/>
            <person name="Abe K."/>
            <person name="Yokota A."/>
            <person name="Donadio S."/>
            <person name="Cavaletti L."/>
            <person name="Monciardini P."/>
        </authorList>
    </citation>
    <scope>NUCLEOTIDE SEQUENCE [LARGE SCALE GENOMIC DNA]</scope>
    <source>
        <strain evidence="1 2">SOSP1-9</strain>
    </source>
</reference>
<dbReference type="RefSeq" id="WP_201359802.1">
    <property type="nucleotide sequence ID" value="NZ_BNJJ01000001.1"/>
</dbReference>
<dbReference type="InterPro" id="IPR021527">
    <property type="entry name" value="DUF2795"/>
</dbReference>
<sequence length="72" mass="8536">MPKEESMNIERYMQGLKFPVQRAEIVNCARKQGADEQICRQLNKLPNLHYRSVNEVNRDWQQICNESKASRN</sequence>
<keyword evidence="2" id="KW-1185">Reference proteome</keyword>
<dbReference type="Proteomes" id="UP000635565">
    <property type="component" value="Unassembled WGS sequence"/>
</dbReference>
<accession>A0ABQ3V8J9</accession>
<dbReference type="EMBL" id="BNJJ01000001">
    <property type="protein sequence ID" value="GHO82095.1"/>
    <property type="molecule type" value="Genomic_DNA"/>
</dbReference>
<evidence type="ECO:0000313" key="2">
    <source>
        <dbReference type="Proteomes" id="UP000635565"/>
    </source>
</evidence>
<evidence type="ECO:0008006" key="3">
    <source>
        <dbReference type="Google" id="ProtNLM"/>
    </source>
</evidence>
<gene>
    <name evidence="1" type="ORF">KSZ_01010</name>
</gene>
<evidence type="ECO:0000313" key="1">
    <source>
        <dbReference type="EMBL" id="GHO82095.1"/>
    </source>
</evidence>
<proteinExistence type="predicted"/>